<keyword evidence="1 2" id="KW-0732">Signal</keyword>
<evidence type="ECO:0000256" key="2">
    <source>
        <dbReference type="SAM" id="SignalP"/>
    </source>
</evidence>
<dbReference type="Gene3D" id="2.50.20.10">
    <property type="entry name" value="Lipoprotein localisation LolA/LolB/LppX"/>
    <property type="match status" value="1"/>
</dbReference>
<dbReference type="InterPro" id="IPR006311">
    <property type="entry name" value="TAT_signal"/>
</dbReference>
<dbReference type="PROSITE" id="PS51318">
    <property type="entry name" value="TAT"/>
    <property type="match status" value="1"/>
</dbReference>
<dbReference type="InterPro" id="IPR029046">
    <property type="entry name" value="LolA/LolB/LppX"/>
</dbReference>
<dbReference type="SUPFAM" id="SSF89392">
    <property type="entry name" value="Prokaryotic lipoproteins and lipoprotein localization factors"/>
    <property type="match status" value="1"/>
</dbReference>
<keyword evidence="3" id="KW-0449">Lipoprotein</keyword>
<evidence type="ECO:0000313" key="3">
    <source>
        <dbReference type="EMBL" id="AWK87903.1"/>
    </source>
</evidence>
<dbReference type="KEGG" id="azz:DEW08_07255"/>
<dbReference type="Proteomes" id="UP000245629">
    <property type="component" value="Chromosome 2"/>
</dbReference>
<accession>A0A2S2CTQ3</accession>
<dbReference type="AlphaFoldDB" id="A0A2S2CTQ3"/>
<dbReference type="OrthoDB" id="9800501at2"/>
<gene>
    <name evidence="3" type="ORF">DEW08_07255</name>
</gene>
<reference evidence="4" key="1">
    <citation type="submission" date="2018-05" db="EMBL/GenBank/DDBJ databases">
        <title>Azospirillum thermophila sp. nov., a novel isolated from hot spring.</title>
        <authorList>
            <person name="Zhao Z."/>
        </authorList>
    </citation>
    <scope>NUCLEOTIDE SEQUENCE [LARGE SCALE GENOMIC DNA]</scope>
    <source>
        <strain evidence="4">CFH 70021</strain>
    </source>
</reference>
<feature type="chain" id="PRO_5015640326" evidence="2">
    <location>
        <begin position="46"/>
        <end position="236"/>
    </location>
</feature>
<evidence type="ECO:0000313" key="4">
    <source>
        <dbReference type="Proteomes" id="UP000245629"/>
    </source>
</evidence>
<organism evidence="3 4">
    <name type="scientific">Azospirillum thermophilum</name>
    <dbReference type="NCBI Taxonomy" id="2202148"/>
    <lineage>
        <taxon>Bacteria</taxon>
        <taxon>Pseudomonadati</taxon>
        <taxon>Pseudomonadota</taxon>
        <taxon>Alphaproteobacteria</taxon>
        <taxon>Rhodospirillales</taxon>
        <taxon>Azospirillaceae</taxon>
        <taxon>Azospirillum</taxon>
    </lineage>
</organism>
<keyword evidence="4" id="KW-1185">Reference proteome</keyword>
<dbReference type="CDD" id="cd16325">
    <property type="entry name" value="LolA"/>
    <property type="match status" value="1"/>
</dbReference>
<sequence length="236" mass="25576">MAPPSGPAPDGPFPCKDHPTVLRRPLLAVCLALGLGAAAAPPALAAPAPARLTAQQQTTLAQVEEYLNSVHTLQSKFVQAAPSGSQTSGTFYLSRPGKMRLDYDPPVKDFIVADGTFVFYWDGEMQQQSSAPIGSTLADFILRKDIRLSGDVTVTDVFQAPGVVEVSLVETKDPGKGTLTLVFEDRPLQLRKWRVLDAQGLTTEVALLNPRTGLPLDRDLFYFREPKRGNDFGRGN</sequence>
<dbReference type="PANTHER" id="PTHR35869:SF1">
    <property type="entry name" value="OUTER-MEMBRANE LIPOPROTEIN CARRIER PROTEIN"/>
    <property type="match status" value="1"/>
</dbReference>
<dbReference type="Pfam" id="PF03548">
    <property type="entry name" value="LolA"/>
    <property type="match status" value="1"/>
</dbReference>
<dbReference type="EMBL" id="CP029353">
    <property type="protein sequence ID" value="AWK87903.1"/>
    <property type="molecule type" value="Genomic_DNA"/>
</dbReference>
<feature type="signal peptide" evidence="2">
    <location>
        <begin position="1"/>
        <end position="45"/>
    </location>
</feature>
<evidence type="ECO:0000256" key="1">
    <source>
        <dbReference type="ARBA" id="ARBA00022729"/>
    </source>
</evidence>
<proteinExistence type="predicted"/>
<name>A0A2S2CTQ3_9PROT</name>
<dbReference type="PANTHER" id="PTHR35869">
    <property type="entry name" value="OUTER-MEMBRANE LIPOPROTEIN CARRIER PROTEIN"/>
    <property type="match status" value="1"/>
</dbReference>
<dbReference type="InterPro" id="IPR004564">
    <property type="entry name" value="OM_lipoprot_carrier_LolA-like"/>
</dbReference>
<protein>
    <submittedName>
        <fullName evidence="3">Outer membrane lipoprotein carrier protein LolA</fullName>
    </submittedName>
</protein>